<feature type="domain" description="TF-B3" evidence="7">
    <location>
        <begin position="440"/>
        <end position="536"/>
    </location>
</feature>
<dbReference type="InterPro" id="IPR015300">
    <property type="entry name" value="DNA-bd_pseudobarrel_sf"/>
</dbReference>
<protein>
    <submittedName>
        <fullName evidence="8">B3 domain-containing protein</fullName>
    </submittedName>
</protein>
<name>A0A438EPX5_VITVI</name>
<dbReference type="SMART" id="SM01019">
    <property type="entry name" value="B3"/>
    <property type="match status" value="3"/>
</dbReference>
<feature type="domain" description="TF-B3" evidence="7">
    <location>
        <begin position="627"/>
        <end position="705"/>
    </location>
</feature>
<feature type="region of interest" description="Disordered" evidence="6">
    <location>
        <begin position="718"/>
        <end position="773"/>
    </location>
</feature>
<feature type="compositionally biased region" description="Basic and acidic residues" evidence="6">
    <location>
        <begin position="1"/>
        <end position="15"/>
    </location>
</feature>
<dbReference type="PROSITE" id="PS50863">
    <property type="entry name" value="B3"/>
    <property type="match status" value="3"/>
</dbReference>
<evidence type="ECO:0000259" key="7">
    <source>
        <dbReference type="PROSITE" id="PS50863"/>
    </source>
</evidence>
<feature type="domain" description="TF-B3" evidence="7">
    <location>
        <begin position="153"/>
        <end position="229"/>
    </location>
</feature>
<evidence type="ECO:0000256" key="5">
    <source>
        <dbReference type="ARBA" id="ARBA00023242"/>
    </source>
</evidence>
<keyword evidence="3" id="KW-0238">DNA-binding</keyword>
<evidence type="ECO:0000256" key="1">
    <source>
        <dbReference type="ARBA" id="ARBA00004123"/>
    </source>
</evidence>
<evidence type="ECO:0000256" key="6">
    <source>
        <dbReference type="SAM" id="MobiDB-lite"/>
    </source>
</evidence>
<keyword evidence="5" id="KW-0539">Nucleus</keyword>
<comment type="subcellular location">
    <subcellularLocation>
        <location evidence="1">Nucleus</location>
    </subcellularLocation>
</comment>
<dbReference type="Proteomes" id="UP000288805">
    <property type="component" value="Unassembled WGS sequence"/>
</dbReference>
<keyword evidence="4" id="KW-0804">Transcription</keyword>
<sequence length="773" mass="87951">MVKEREREREKERKCTVKSSKAPKKMMKKKVKREGKPTKKIFIATKTMGKEESEMDIKGWVSDLRPYFFKILYPDQSHEHLKYVLLDHAEKCAALLGNCGYGYLFKGLLPISFKCMGGIWSNSKFSGPLTVPTSNYDLLPYGHAEAYLIPKRIPPHFMKHLMKDMSNRATLKCSSGRFWNIELRPAIGSMYLQDGWQQFLKDNSLGDREFLLFRYDGNMCFNIQIFEKNGCERVGMSVTGKHQEFAVAEGKRKRGRPRKIPLGSTPLKSCGDGPGQSHLQLQSEKFEKVKEGKSILREIKDKDKDKIDLSFQEEDSEVKKFKDDKNFQRKTRTGLHLPILKIDSHTRPCSLERLPPAEEVEEEEDTVGFQRVAESFTSGFPYFQRRLKRACVDKVFILRKGIRQVFSSREWEPYILHITTYPIMNHGPTEGFHMFPQFNGPNPLVLEHLSITMNHTIPTSFSRAHLQNIKTRMSLQNLQGETWEVNCIPTGGKHYLCGGWAAFVRGNNLKTAYNLQKSSVATLPLVSVAIMILQSPELKTLFMLFNQLMVIELNLADTITNPICLVQCTITPIKDDSPKDDGRSFRRGLLGSKASNRQTMEKESLKTEDARPHFFKIIHGEDVKRHLRIPPAFMEHLSQEMSNRATLTGPSGSQWRVTVSTDANGTYLQKGWKQFMKENNLGDSEFLTFRYDGNMQFYVKIFDKSGVQRLAALVSGNRTQEGTRVSNGKRAQGRPRKSPVGSLNLHNSEEGSGGSSGIVKTDGSFTSKSPPTS</sequence>
<dbReference type="Gene3D" id="2.40.330.10">
    <property type="entry name" value="DNA-binding pseudobarrel domain"/>
    <property type="match status" value="3"/>
</dbReference>
<dbReference type="CDD" id="cd10017">
    <property type="entry name" value="B3_DNA"/>
    <property type="match status" value="3"/>
</dbReference>
<comment type="caution">
    <text evidence="8">The sequence shown here is derived from an EMBL/GenBank/DDBJ whole genome shotgun (WGS) entry which is preliminary data.</text>
</comment>
<dbReference type="Pfam" id="PF02362">
    <property type="entry name" value="B3"/>
    <property type="match status" value="3"/>
</dbReference>
<feature type="compositionally biased region" description="Polar residues" evidence="6">
    <location>
        <begin position="763"/>
        <end position="773"/>
    </location>
</feature>
<dbReference type="InterPro" id="IPR003340">
    <property type="entry name" value="B3_DNA-bd"/>
</dbReference>
<feature type="compositionally biased region" description="Basic residues" evidence="6">
    <location>
        <begin position="21"/>
        <end position="33"/>
    </location>
</feature>
<evidence type="ECO:0000256" key="3">
    <source>
        <dbReference type="ARBA" id="ARBA00023125"/>
    </source>
</evidence>
<evidence type="ECO:0000313" key="9">
    <source>
        <dbReference type="Proteomes" id="UP000288805"/>
    </source>
</evidence>
<dbReference type="GO" id="GO:0003677">
    <property type="term" value="F:DNA binding"/>
    <property type="evidence" value="ECO:0007669"/>
    <property type="project" value="UniProtKB-KW"/>
</dbReference>
<accession>A0A438EPX5</accession>
<evidence type="ECO:0000256" key="4">
    <source>
        <dbReference type="ARBA" id="ARBA00023163"/>
    </source>
</evidence>
<dbReference type="AlphaFoldDB" id="A0A438EPX5"/>
<dbReference type="EMBL" id="QGNW01001220">
    <property type="protein sequence ID" value="RVW49770.1"/>
    <property type="molecule type" value="Genomic_DNA"/>
</dbReference>
<dbReference type="PANTHER" id="PTHR31920:SF122">
    <property type="entry name" value="B3 DOMAIN-CONTAINING PROTEIN REM23"/>
    <property type="match status" value="1"/>
</dbReference>
<reference evidence="8 9" key="1">
    <citation type="journal article" date="2018" name="PLoS Genet.">
        <title>Population sequencing reveals clonal diversity and ancestral inbreeding in the grapevine cultivar Chardonnay.</title>
        <authorList>
            <person name="Roach M.J."/>
            <person name="Johnson D.L."/>
            <person name="Bohlmann J."/>
            <person name="van Vuuren H.J."/>
            <person name="Jones S.J."/>
            <person name="Pretorius I.S."/>
            <person name="Schmidt S.A."/>
            <person name="Borneman A.R."/>
        </authorList>
    </citation>
    <scope>NUCLEOTIDE SEQUENCE [LARGE SCALE GENOMIC DNA]</scope>
    <source>
        <strain evidence="9">cv. Chardonnay</strain>
        <tissue evidence="8">Leaf</tissue>
    </source>
</reference>
<gene>
    <name evidence="8" type="primary">Os01g0723500_2</name>
    <name evidence="8" type="ORF">CK203_070060</name>
</gene>
<keyword evidence="2" id="KW-0805">Transcription regulation</keyword>
<organism evidence="8 9">
    <name type="scientific">Vitis vinifera</name>
    <name type="common">Grape</name>
    <dbReference type="NCBI Taxonomy" id="29760"/>
    <lineage>
        <taxon>Eukaryota</taxon>
        <taxon>Viridiplantae</taxon>
        <taxon>Streptophyta</taxon>
        <taxon>Embryophyta</taxon>
        <taxon>Tracheophyta</taxon>
        <taxon>Spermatophyta</taxon>
        <taxon>Magnoliopsida</taxon>
        <taxon>eudicotyledons</taxon>
        <taxon>Gunneridae</taxon>
        <taxon>Pentapetalae</taxon>
        <taxon>rosids</taxon>
        <taxon>Vitales</taxon>
        <taxon>Vitaceae</taxon>
        <taxon>Viteae</taxon>
        <taxon>Vitis</taxon>
    </lineage>
</organism>
<dbReference type="InterPro" id="IPR050655">
    <property type="entry name" value="Plant_B3_domain"/>
</dbReference>
<evidence type="ECO:0000313" key="8">
    <source>
        <dbReference type="EMBL" id="RVW49770.1"/>
    </source>
</evidence>
<dbReference type="SUPFAM" id="SSF101936">
    <property type="entry name" value="DNA-binding pseudobarrel domain"/>
    <property type="match status" value="3"/>
</dbReference>
<evidence type="ECO:0000256" key="2">
    <source>
        <dbReference type="ARBA" id="ARBA00023015"/>
    </source>
</evidence>
<feature type="region of interest" description="Disordered" evidence="6">
    <location>
        <begin position="576"/>
        <end position="605"/>
    </location>
</feature>
<dbReference type="PANTHER" id="PTHR31920">
    <property type="entry name" value="B3 DOMAIN-CONTAINING"/>
    <property type="match status" value="1"/>
</dbReference>
<dbReference type="GO" id="GO:0005634">
    <property type="term" value="C:nucleus"/>
    <property type="evidence" value="ECO:0007669"/>
    <property type="project" value="UniProtKB-SubCell"/>
</dbReference>
<feature type="region of interest" description="Disordered" evidence="6">
    <location>
        <begin position="1"/>
        <end position="35"/>
    </location>
</feature>
<proteinExistence type="predicted"/>